<evidence type="ECO:0000259" key="16">
    <source>
        <dbReference type="Pfam" id="PF04116"/>
    </source>
</evidence>
<comment type="cofactor">
    <cofactor evidence="1">
        <name>Zn(2+)</name>
        <dbReference type="ChEBI" id="CHEBI:29105"/>
    </cofactor>
</comment>
<keyword evidence="9" id="KW-0862">Zinc</keyword>
<evidence type="ECO:0000313" key="18">
    <source>
        <dbReference type="Proteomes" id="UP001168098"/>
    </source>
</evidence>
<evidence type="ECO:0000256" key="11">
    <source>
        <dbReference type="ARBA" id="ARBA00023002"/>
    </source>
</evidence>
<keyword evidence="11" id="KW-0560">Oxidoreductase</keyword>
<evidence type="ECO:0000256" key="9">
    <source>
        <dbReference type="ARBA" id="ARBA00022833"/>
    </source>
</evidence>
<keyword evidence="18" id="KW-1185">Reference proteome</keyword>
<feature type="domain" description="Fatty acid hydroxylase" evidence="16">
    <location>
        <begin position="141"/>
        <end position="280"/>
    </location>
</feature>
<sequence length="291" mass="33104">MDGHDLCFSCSSISPLSSSSSSSTLFTVSREARTEKTLATFTDPTSIFSVLGPKMVAQDFTVDLSKPLVFQVGHLGEDYQEWVHQPIVSKEGPRFFASDFWEALTRTKWWAIPLIWLPVVTWSISRSVWMGLELPRLVLMMVIGIFVWTLMEYSLHRFLFHIKTKTYWGNTIHYLLHGCHHKHPMDGLRLVFPPAGAAVICVPLWNLIQFLSTPTTAPALFGGGLLGYVMYDVTHYYLHHGQPSSKVPRNLKKYHLNHHFRIQDMGFGITSSLWDRVFGTLPPSKAPVKSR</sequence>
<keyword evidence="10 15" id="KW-1133">Transmembrane helix</keyword>
<dbReference type="AlphaFoldDB" id="A0AA39DPS8"/>
<keyword evidence="13 15" id="KW-0472">Membrane</keyword>
<proteinExistence type="inferred from homology"/>
<accession>A0AA39DPS8</accession>
<evidence type="ECO:0000256" key="12">
    <source>
        <dbReference type="ARBA" id="ARBA00023098"/>
    </source>
</evidence>
<feature type="transmembrane region" description="Helical" evidence="15">
    <location>
        <begin position="190"/>
        <end position="208"/>
    </location>
</feature>
<dbReference type="InterPro" id="IPR006694">
    <property type="entry name" value="Fatty_acid_hydroxylase"/>
</dbReference>
<evidence type="ECO:0000256" key="7">
    <source>
        <dbReference type="ARBA" id="ARBA00022824"/>
    </source>
</evidence>
<evidence type="ECO:0000256" key="6">
    <source>
        <dbReference type="ARBA" id="ARBA00022723"/>
    </source>
</evidence>
<name>A0AA39DPS8_VITRO</name>
<dbReference type="InterPro" id="IPR014430">
    <property type="entry name" value="Scs7"/>
</dbReference>
<dbReference type="Pfam" id="PF04116">
    <property type="entry name" value="FA_hydroxylase"/>
    <property type="match status" value="1"/>
</dbReference>
<organism evidence="17 18">
    <name type="scientific">Vitis rotundifolia</name>
    <name type="common">Muscadine grape</name>
    <dbReference type="NCBI Taxonomy" id="103349"/>
    <lineage>
        <taxon>Eukaryota</taxon>
        <taxon>Viridiplantae</taxon>
        <taxon>Streptophyta</taxon>
        <taxon>Embryophyta</taxon>
        <taxon>Tracheophyta</taxon>
        <taxon>Spermatophyta</taxon>
        <taxon>Magnoliopsida</taxon>
        <taxon>eudicotyledons</taxon>
        <taxon>Gunneridae</taxon>
        <taxon>Pentapetalae</taxon>
        <taxon>rosids</taxon>
        <taxon>Vitales</taxon>
        <taxon>Vitaceae</taxon>
        <taxon>Viteae</taxon>
        <taxon>Vitis</taxon>
    </lineage>
</organism>
<evidence type="ECO:0000256" key="4">
    <source>
        <dbReference type="ARBA" id="ARBA00022516"/>
    </source>
</evidence>
<feature type="transmembrane region" description="Helical" evidence="15">
    <location>
        <begin position="220"/>
        <end position="238"/>
    </location>
</feature>
<dbReference type="Proteomes" id="UP001168098">
    <property type="component" value="Unassembled WGS sequence"/>
</dbReference>
<keyword evidence="7" id="KW-0256">Endoplasmic reticulum</keyword>
<dbReference type="EMBL" id="JARBHA010000010">
    <property type="protein sequence ID" value="KAJ9691270.1"/>
    <property type="molecule type" value="Genomic_DNA"/>
</dbReference>
<keyword evidence="12" id="KW-0443">Lipid metabolism</keyword>
<protein>
    <recommendedName>
        <fullName evidence="16">Fatty acid hydroxylase domain-containing protein</fullName>
    </recommendedName>
</protein>
<keyword evidence="5 15" id="KW-0812">Transmembrane</keyword>
<evidence type="ECO:0000256" key="5">
    <source>
        <dbReference type="ARBA" id="ARBA00022692"/>
    </source>
</evidence>
<dbReference type="GO" id="GO:0006633">
    <property type="term" value="P:fatty acid biosynthetic process"/>
    <property type="evidence" value="ECO:0007669"/>
    <property type="project" value="UniProtKB-KW"/>
</dbReference>
<feature type="transmembrane region" description="Helical" evidence="15">
    <location>
        <begin position="137"/>
        <end position="155"/>
    </location>
</feature>
<dbReference type="PANTHER" id="PTHR12863">
    <property type="entry name" value="FATTY ACID HYDROXYLASE"/>
    <property type="match status" value="1"/>
</dbReference>
<keyword evidence="4" id="KW-0444">Lipid biosynthesis</keyword>
<dbReference type="GO" id="GO:0005506">
    <property type="term" value="F:iron ion binding"/>
    <property type="evidence" value="ECO:0007669"/>
    <property type="project" value="InterPro"/>
</dbReference>
<dbReference type="PANTHER" id="PTHR12863:SF1">
    <property type="entry name" value="FATTY ACID 2-HYDROXYLASE"/>
    <property type="match status" value="1"/>
</dbReference>
<evidence type="ECO:0000256" key="14">
    <source>
        <dbReference type="ARBA" id="ARBA00023160"/>
    </source>
</evidence>
<keyword evidence="8" id="KW-0276">Fatty acid metabolism</keyword>
<dbReference type="GO" id="GO:0005789">
    <property type="term" value="C:endoplasmic reticulum membrane"/>
    <property type="evidence" value="ECO:0007669"/>
    <property type="project" value="UniProtKB-SubCell"/>
</dbReference>
<keyword evidence="6" id="KW-0479">Metal-binding</keyword>
<keyword evidence="14" id="KW-0275">Fatty acid biosynthesis</keyword>
<comment type="similarity">
    <text evidence="3">Belongs to the sterol desaturase family.</text>
</comment>
<evidence type="ECO:0000256" key="8">
    <source>
        <dbReference type="ARBA" id="ARBA00022832"/>
    </source>
</evidence>
<evidence type="ECO:0000313" key="17">
    <source>
        <dbReference type="EMBL" id="KAJ9691270.1"/>
    </source>
</evidence>
<evidence type="ECO:0000256" key="15">
    <source>
        <dbReference type="SAM" id="Phobius"/>
    </source>
</evidence>
<dbReference type="GO" id="GO:0080132">
    <property type="term" value="F:fatty acid 2-hydroxylase activity"/>
    <property type="evidence" value="ECO:0007669"/>
    <property type="project" value="InterPro"/>
</dbReference>
<reference evidence="17 18" key="1">
    <citation type="journal article" date="2023" name="BMC Biotechnol.">
        <title>Vitis rotundifolia cv Carlos genome sequencing.</title>
        <authorList>
            <person name="Huff M."/>
            <person name="Hulse-Kemp A."/>
            <person name="Scheffler B."/>
            <person name="Youngblood R."/>
            <person name="Simpson S."/>
            <person name="Babiker E."/>
            <person name="Staton M."/>
        </authorList>
    </citation>
    <scope>NUCLEOTIDE SEQUENCE [LARGE SCALE GENOMIC DNA]</scope>
    <source>
        <tissue evidence="17">Leaf</tissue>
    </source>
</reference>
<evidence type="ECO:0000256" key="2">
    <source>
        <dbReference type="ARBA" id="ARBA00004477"/>
    </source>
</evidence>
<comment type="subcellular location">
    <subcellularLocation>
        <location evidence="2">Endoplasmic reticulum membrane</location>
        <topology evidence="2">Multi-pass membrane protein</topology>
    </subcellularLocation>
</comment>
<comment type="caution">
    <text evidence="17">The sequence shown here is derived from an EMBL/GenBank/DDBJ whole genome shotgun (WGS) entry which is preliminary data.</text>
</comment>
<evidence type="ECO:0000256" key="1">
    <source>
        <dbReference type="ARBA" id="ARBA00001947"/>
    </source>
</evidence>
<gene>
    <name evidence="17" type="ORF">PVL29_013444</name>
</gene>
<evidence type="ECO:0000256" key="3">
    <source>
        <dbReference type="ARBA" id="ARBA00009324"/>
    </source>
</evidence>
<evidence type="ECO:0000256" key="10">
    <source>
        <dbReference type="ARBA" id="ARBA00022989"/>
    </source>
</evidence>
<evidence type="ECO:0000256" key="13">
    <source>
        <dbReference type="ARBA" id="ARBA00023136"/>
    </source>
</evidence>